<organism evidence="2 3">
    <name type="scientific">Cuneatibacter caecimuris</name>
    <dbReference type="NCBI Taxonomy" id="1796618"/>
    <lineage>
        <taxon>Bacteria</taxon>
        <taxon>Bacillati</taxon>
        <taxon>Bacillota</taxon>
        <taxon>Clostridia</taxon>
        <taxon>Lachnospirales</taxon>
        <taxon>Lachnospiraceae</taxon>
        <taxon>Cuneatibacter</taxon>
    </lineage>
</organism>
<dbReference type="AlphaFoldDB" id="A0A4Q7PPK3"/>
<dbReference type="Pfam" id="PF11193">
    <property type="entry name" value="DUF2812"/>
    <property type="match status" value="1"/>
</dbReference>
<dbReference type="InterPro" id="IPR021359">
    <property type="entry name" value="DUF2812"/>
</dbReference>
<name>A0A4Q7PPK3_9FIRM</name>
<keyword evidence="3" id="KW-1185">Reference proteome</keyword>
<comment type="caution">
    <text evidence="2">The sequence shown here is derived from an EMBL/GenBank/DDBJ whole genome shotgun (WGS) entry which is preliminary data.</text>
</comment>
<sequence>MNKKYNRLFLLDAVYGQEKWLNKMAQRGLRLVSVNYTAYEFETCDPGQYEYHIEVVKGKTKEEILDRQRYLARRGIKSIPKSISNNRTVGNAKAHSIGSGESQVVIVPDLKLPELLILERTKDSREFEIHADTAVRDKYYQRLRTVVTMVEFCLMILVVTVALTANGSPFLTGLVLVMVAVILWLAFTLSRLTEQAFHFKEQKRMRKEQLRKQQEEEQKRQG</sequence>
<dbReference type="Proteomes" id="UP000292927">
    <property type="component" value="Unassembled WGS sequence"/>
</dbReference>
<dbReference type="EMBL" id="SGXF01000001">
    <property type="protein sequence ID" value="RZT02941.1"/>
    <property type="molecule type" value="Genomic_DNA"/>
</dbReference>
<evidence type="ECO:0000313" key="3">
    <source>
        <dbReference type="Proteomes" id="UP000292927"/>
    </source>
</evidence>
<reference evidence="2 3" key="1">
    <citation type="submission" date="2019-02" db="EMBL/GenBank/DDBJ databases">
        <title>Genomic Encyclopedia of Type Strains, Phase IV (KMG-IV): sequencing the most valuable type-strain genomes for metagenomic binning, comparative biology and taxonomic classification.</title>
        <authorList>
            <person name="Goeker M."/>
        </authorList>
    </citation>
    <scope>NUCLEOTIDE SEQUENCE [LARGE SCALE GENOMIC DNA]</scope>
    <source>
        <strain evidence="2 3">DSM 29486</strain>
    </source>
</reference>
<accession>A0A4Q7PPK3</accession>
<evidence type="ECO:0000313" key="2">
    <source>
        <dbReference type="EMBL" id="RZT02941.1"/>
    </source>
</evidence>
<gene>
    <name evidence="2" type="ORF">EV209_1072</name>
</gene>
<protein>
    <submittedName>
        <fullName evidence="2">Uncharacterized protein DUF2812</fullName>
    </submittedName>
</protein>
<keyword evidence="1" id="KW-0472">Membrane</keyword>
<keyword evidence="1" id="KW-0812">Transmembrane</keyword>
<proteinExistence type="predicted"/>
<feature type="transmembrane region" description="Helical" evidence="1">
    <location>
        <begin position="170"/>
        <end position="190"/>
    </location>
</feature>
<keyword evidence="1" id="KW-1133">Transmembrane helix</keyword>
<feature type="transmembrane region" description="Helical" evidence="1">
    <location>
        <begin position="146"/>
        <end position="164"/>
    </location>
</feature>
<evidence type="ECO:0000256" key="1">
    <source>
        <dbReference type="SAM" id="Phobius"/>
    </source>
</evidence>